<comment type="similarity">
    <text evidence="2">Belongs to the organic radical-activating enzymes family.</text>
</comment>
<keyword evidence="8" id="KW-0411">Iron-sulfur</keyword>
<evidence type="ECO:0000256" key="1">
    <source>
        <dbReference type="ARBA" id="ARBA00001966"/>
    </source>
</evidence>
<comment type="cofactor">
    <cofactor evidence="1">
        <name>[4Fe-4S] cluster</name>
        <dbReference type="ChEBI" id="CHEBI:49883"/>
    </cofactor>
</comment>
<evidence type="ECO:0000256" key="8">
    <source>
        <dbReference type="ARBA" id="ARBA00023014"/>
    </source>
</evidence>
<keyword evidence="5" id="KW-0479">Metal-binding</keyword>
<dbReference type="AlphaFoldDB" id="A0A7S3JTS7"/>
<name>A0A7S3JTS7_9STRA</name>
<keyword evidence="3" id="KW-0004">4Fe-4S</keyword>
<dbReference type="GO" id="GO:0051539">
    <property type="term" value="F:4 iron, 4 sulfur cluster binding"/>
    <property type="evidence" value="ECO:0007669"/>
    <property type="project" value="UniProtKB-KW"/>
</dbReference>
<dbReference type="PANTHER" id="PTHR30352:SF5">
    <property type="entry name" value="PYRUVATE FORMATE-LYASE 1-ACTIVATING ENZYME"/>
    <property type="match status" value="1"/>
</dbReference>
<feature type="domain" description="Radical SAM core" evidence="9">
    <location>
        <begin position="52"/>
        <end position="294"/>
    </location>
</feature>
<evidence type="ECO:0000256" key="6">
    <source>
        <dbReference type="ARBA" id="ARBA00023002"/>
    </source>
</evidence>
<dbReference type="PROSITE" id="PS01087">
    <property type="entry name" value="RADICAL_ACTIVATING"/>
    <property type="match status" value="1"/>
</dbReference>
<dbReference type="InterPro" id="IPR013785">
    <property type="entry name" value="Aldolase_TIM"/>
</dbReference>
<dbReference type="PROSITE" id="PS51918">
    <property type="entry name" value="RADICAL_SAM"/>
    <property type="match status" value="1"/>
</dbReference>
<dbReference type="SFLD" id="SFLDS00029">
    <property type="entry name" value="Radical_SAM"/>
    <property type="match status" value="1"/>
</dbReference>
<dbReference type="InterPro" id="IPR007197">
    <property type="entry name" value="rSAM"/>
</dbReference>
<keyword evidence="4" id="KW-0949">S-adenosyl-L-methionine</keyword>
<evidence type="ECO:0000256" key="4">
    <source>
        <dbReference type="ARBA" id="ARBA00022691"/>
    </source>
</evidence>
<organism evidence="10">
    <name type="scientific">Aureoumbra lagunensis</name>
    <dbReference type="NCBI Taxonomy" id="44058"/>
    <lineage>
        <taxon>Eukaryota</taxon>
        <taxon>Sar</taxon>
        <taxon>Stramenopiles</taxon>
        <taxon>Ochrophyta</taxon>
        <taxon>Pelagophyceae</taxon>
        <taxon>Pelagomonadales</taxon>
        <taxon>Aureoumbra</taxon>
    </lineage>
</organism>
<dbReference type="SFLD" id="SFLDG01066">
    <property type="entry name" value="organic_radical-activating_enz"/>
    <property type="match status" value="1"/>
</dbReference>
<protein>
    <recommendedName>
        <fullName evidence="9">Radical SAM core domain-containing protein</fullName>
    </recommendedName>
</protein>
<sequence>MFRIGKTMRTSKIIPPVRIKIRNKSRVTVQKEKNDPRGVLGVVHSIESMSAIDGPGLRYLVFLQGCQRRCAFCSNADTWKVVSPHEEHEIPVAADGTRLGSVMYTSELEKRISRCANYLKTNEGGVSCSGGEPLLQARFVQDLFTRVKNNLGLTTCLDTSGMGDPHMFDAVLAETDLTLLCPKSFDPDLHYEISKLHINHLYDFVKAIDNQKASFMIRYVYIPDSPFRTDSDRELDALAAFVNARPHCRGVELLPYHRLGVHKWEALGIKYPLEGLKTPTREQISDMRTKISTRLDDSKQILLA</sequence>
<dbReference type="PANTHER" id="PTHR30352">
    <property type="entry name" value="PYRUVATE FORMATE-LYASE-ACTIVATING ENZYME"/>
    <property type="match status" value="1"/>
</dbReference>
<dbReference type="EMBL" id="HBIJ01007742">
    <property type="protein sequence ID" value="CAE0364728.1"/>
    <property type="molecule type" value="Transcribed_RNA"/>
</dbReference>
<dbReference type="InterPro" id="IPR058240">
    <property type="entry name" value="rSAM_sf"/>
</dbReference>
<accession>A0A7S3JTS7</accession>
<evidence type="ECO:0000256" key="7">
    <source>
        <dbReference type="ARBA" id="ARBA00023004"/>
    </source>
</evidence>
<dbReference type="Pfam" id="PF13353">
    <property type="entry name" value="Fer4_12"/>
    <property type="match status" value="1"/>
</dbReference>
<reference evidence="10" key="1">
    <citation type="submission" date="2021-01" db="EMBL/GenBank/DDBJ databases">
        <authorList>
            <person name="Corre E."/>
            <person name="Pelletier E."/>
            <person name="Niang G."/>
            <person name="Scheremetjew M."/>
            <person name="Finn R."/>
            <person name="Kale V."/>
            <person name="Holt S."/>
            <person name="Cochrane G."/>
            <person name="Meng A."/>
            <person name="Brown T."/>
            <person name="Cohen L."/>
        </authorList>
    </citation>
    <scope>NUCLEOTIDE SEQUENCE</scope>
    <source>
        <strain evidence="10">CCMP1510</strain>
    </source>
</reference>
<dbReference type="Gene3D" id="3.20.20.70">
    <property type="entry name" value="Aldolase class I"/>
    <property type="match status" value="1"/>
</dbReference>
<keyword evidence="7" id="KW-0408">Iron</keyword>
<dbReference type="GO" id="GO:0046872">
    <property type="term" value="F:metal ion binding"/>
    <property type="evidence" value="ECO:0007669"/>
    <property type="project" value="UniProtKB-KW"/>
</dbReference>
<evidence type="ECO:0000259" key="9">
    <source>
        <dbReference type="PROSITE" id="PS51918"/>
    </source>
</evidence>
<evidence type="ECO:0000256" key="5">
    <source>
        <dbReference type="ARBA" id="ARBA00022723"/>
    </source>
</evidence>
<dbReference type="SUPFAM" id="SSF102114">
    <property type="entry name" value="Radical SAM enzymes"/>
    <property type="match status" value="1"/>
</dbReference>
<evidence type="ECO:0000313" key="10">
    <source>
        <dbReference type="EMBL" id="CAE0364728.1"/>
    </source>
</evidence>
<keyword evidence="6" id="KW-0560">Oxidoreductase</keyword>
<dbReference type="GO" id="GO:0016491">
    <property type="term" value="F:oxidoreductase activity"/>
    <property type="evidence" value="ECO:0007669"/>
    <property type="project" value="UniProtKB-KW"/>
</dbReference>
<proteinExistence type="inferred from homology"/>
<gene>
    <name evidence="10" type="ORF">ALAG00032_LOCUS5469</name>
</gene>
<dbReference type="CDD" id="cd01335">
    <property type="entry name" value="Radical_SAM"/>
    <property type="match status" value="1"/>
</dbReference>
<dbReference type="InterPro" id="IPR034457">
    <property type="entry name" value="Organic_radical-activating"/>
</dbReference>
<dbReference type="InterPro" id="IPR001989">
    <property type="entry name" value="Radical_activat_CS"/>
</dbReference>
<evidence type="ECO:0000256" key="2">
    <source>
        <dbReference type="ARBA" id="ARBA00009777"/>
    </source>
</evidence>
<evidence type="ECO:0000256" key="3">
    <source>
        <dbReference type="ARBA" id="ARBA00022485"/>
    </source>
</evidence>